<evidence type="ECO:0000313" key="2">
    <source>
        <dbReference type="Proteomes" id="UP000237105"/>
    </source>
</evidence>
<dbReference type="Proteomes" id="UP000237105">
    <property type="component" value="Unassembled WGS sequence"/>
</dbReference>
<name>A0A2P5DWW7_PARAD</name>
<proteinExistence type="predicted"/>
<comment type="caution">
    <text evidence="1">The sequence shown here is derived from an EMBL/GenBank/DDBJ whole genome shotgun (WGS) entry which is preliminary data.</text>
</comment>
<gene>
    <name evidence="1" type="ORF">PanWU01x14_025340</name>
</gene>
<sequence length="61" mass="6772">MGSQLNHVGGGTKTWRPITLHMKYHPDCESPLYSLVSDSDPALANHKSLPEVQVLFCIFFG</sequence>
<dbReference type="OrthoDB" id="5061070at2759"/>
<dbReference type="AlphaFoldDB" id="A0A2P5DWW7"/>
<dbReference type="EMBL" id="JXTB01000012">
    <property type="protein sequence ID" value="PON77778.1"/>
    <property type="molecule type" value="Genomic_DNA"/>
</dbReference>
<evidence type="ECO:0000313" key="1">
    <source>
        <dbReference type="EMBL" id="PON77778.1"/>
    </source>
</evidence>
<protein>
    <submittedName>
        <fullName evidence="1">Dynamin superfamily</fullName>
    </submittedName>
</protein>
<organism evidence="1 2">
    <name type="scientific">Parasponia andersonii</name>
    <name type="common">Sponia andersonii</name>
    <dbReference type="NCBI Taxonomy" id="3476"/>
    <lineage>
        <taxon>Eukaryota</taxon>
        <taxon>Viridiplantae</taxon>
        <taxon>Streptophyta</taxon>
        <taxon>Embryophyta</taxon>
        <taxon>Tracheophyta</taxon>
        <taxon>Spermatophyta</taxon>
        <taxon>Magnoliopsida</taxon>
        <taxon>eudicotyledons</taxon>
        <taxon>Gunneridae</taxon>
        <taxon>Pentapetalae</taxon>
        <taxon>rosids</taxon>
        <taxon>fabids</taxon>
        <taxon>Rosales</taxon>
        <taxon>Cannabaceae</taxon>
        <taxon>Parasponia</taxon>
    </lineage>
</organism>
<reference evidence="2" key="1">
    <citation type="submission" date="2016-06" db="EMBL/GenBank/DDBJ databases">
        <title>Parallel loss of symbiosis genes in relatives of nitrogen-fixing non-legume Parasponia.</title>
        <authorList>
            <person name="Van Velzen R."/>
            <person name="Holmer R."/>
            <person name="Bu F."/>
            <person name="Rutten L."/>
            <person name="Van Zeijl A."/>
            <person name="Liu W."/>
            <person name="Santuari L."/>
            <person name="Cao Q."/>
            <person name="Sharma T."/>
            <person name="Shen D."/>
            <person name="Roswanjaya Y."/>
            <person name="Wardhani T."/>
            <person name="Kalhor M.S."/>
            <person name="Jansen J."/>
            <person name="Van den Hoogen J."/>
            <person name="Gungor B."/>
            <person name="Hartog M."/>
            <person name="Hontelez J."/>
            <person name="Verver J."/>
            <person name="Yang W.-C."/>
            <person name="Schijlen E."/>
            <person name="Repin R."/>
            <person name="Schilthuizen M."/>
            <person name="Schranz E."/>
            <person name="Heidstra R."/>
            <person name="Miyata K."/>
            <person name="Fedorova E."/>
            <person name="Kohlen W."/>
            <person name="Bisseling T."/>
            <person name="Smit S."/>
            <person name="Geurts R."/>
        </authorList>
    </citation>
    <scope>NUCLEOTIDE SEQUENCE [LARGE SCALE GENOMIC DNA]</scope>
    <source>
        <strain evidence="2">cv. WU1-14</strain>
    </source>
</reference>
<dbReference type="STRING" id="3476.A0A2P5DWW7"/>
<accession>A0A2P5DWW7</accession>
<keyword evidence="2" id="KW-1185">Reference proteome</keyword>